<feature type="region of interest" description="Disordered" evidence="1">
    <location>
        <begin position="1"/>
        <end position="49"/>
    </location>
</feature>
<accession>A0A2P4YDM9</accession>
<organism evidence="2 3">
    <name type="scientific">Phytophthora palmivora</name>
    <dbReference type="NCBI Taxonomy" id="4796"/>
    <lineage>
        <taxon>Eukaryota</taxon>
        <taxon>Sar</taxon>
        <taxon>Stramenopiles</taxon>
        <taxon>Oomycota</taxon>
        <taxon>Peronosporomycetes</taxon>
        <taxon>Peronosporales</taxon>
        <taxon>Peronosporaceae</taxon>
        <taxon>Phytophthora</taxon>
    </lineage>
</organism>
<sequence>MTNRLSQVASLPTCGTYSTSDRYSTSGRYSLSSRLSSEPGRSNSGWFQRQVPKNLDMHRFSSTSSTASSVVARKHNPPVSFVNHDLTQTPITGAPVAISSTTSRTDVPEWYSVIESPSDNDRYTTSSLDSDNISSERESFEL</sequence>
<feature type="region of interest" description="Disordered" evidence="1">
    <location>
        <begin position="115"/>
        <end position="142"/>
    </location>
</feature>
<comment type="caution">
    <text evidence="2">The sequence shown here is derived from an EMBL/GenBank/DDBJ whole genome shotgun (WGS) entry which is preliminary data.</text>
</comment>
<dbReference type="AlphaFoldDB" id="A0A2P4YDM9"/>
<gene>
    <name evidence="2" type="ORF">PHPALM_7047</name>
</gene>
<keyword evidence="3" id="KW-1185">Reference proteome</keyword>
<dbReference type="Proteomes" id="UP000237271">
    <property type="component" value="Unassembled WGS sequence"/>
</dbReference>
<evidence type="ECO:0000313" key="3">
    <source>
        <dbReference type="Proteomes" id="UP000237271"/>
    </source>
</evidence>
<evidence type="ECO:0000313" key="2">
    <source>
        <dbReference type="EMBL" id="POM75799.1"/>
    </source>
</evidence>
<dbReference type="OrthoDB" id="167341at2759"/>
<feature type="compositionally biased region" description="Polar residues" evidence="1">
    <location>
        <begin position="123"/>
        <end position="133"/>
    </location>
</feature>
<evidence type="ECO:0000256" key="1">
    <source>
        <dbReference type="SAM" id="MobiDB-lite"/>
    </source>
</evidence>
<protein>
    <submittedName>
        <fullName evidence="2">Uncharacterized protein</fullName>
    </submittedName>
</protein>
<dbReference type="EMBL" id="NCKW01003647">
    <property type="protein sequence ID" value="POM75799.1"/>
    <property type="molecule type" value="Genomic_DNA"/>
</dbReference>
<reference evidence="2 3" key="1">
    <citation type="journal article" date="2017" name="Genome Biol. Evol.">
        <title>Phytophthora megakarya and P. palmivora, closely related causal agents of cacao black pod rot, underwent increases in genome sizes and gene numbers by different mechanisms.</title>
        <authorList>
            <person name="Ali S.S."/>
            <person name="Shao J."/>
            <person name="Lary D.J."/>
            <person name="Kronmiller B."/>
            <person name="Shen D."/>
            <person name="Strem M.D."/>
            <person name="Amoako-Attah I."/>
            <person name="Akrofi A.Y."/>
            <person name="Begoude B.A."/>
            <person name="Ten Hoopen G.M."/>
            <person name="Coulibaly K."/>
            <person name="Kebe B.I."/>
            <person name="Melnick R.L."/>
            <person name="Guiltinan M.J."/>
            <person name="Tyler B.M."/>
            <person name="Meinhardt L.W."/>
            <person name="Bailey B.A."/>
        </authorList>
    </citation>
    <scope>NUCLEOTIDE SEQUENCE [LARGE SCALE GENOMIC DNA]</scope>
    <source>
        <strain evidence="3">sbr112.9</strain>
    </source>
</reference>
<name>A0A2P4YDM9_9STRA</name>
<feature type="compositionally biased region" description="Polar residues" evidence="1">
    <location>
        <begin position="1"/>
        <end position="21"/>
    </location>
</feature>
<feature type="compositionally biased region" description="Low complexity" evidence="1">
    <location>
        <begin position="22"/>
        <end position="44"/>
    </location>
</feature>
<proteinExistence type="predicted"/>